<reference evidence="2" key="1">
    <citation type="submission" date="2019-02" db="EMBL/GenBank/DDBJ databases">
        <title>Halonotius sp. a new haloarchaeum isolated from saline soil.</title>
        <authorList>
            <person name="Duran-Viseras A."/>
            <person name="Sanchez-Porro C."/>
            <person name="Ventosa A."/>
        </authorList>
    </citation>
    <scope>NUCLEOTIDE SEQUENCE</scope>
    <source>
        <strain evidence="2">F15B</strain>
    </source>
</reference>
<protein>
    <recommendedName>
        <fullName evidence="4">Winged helix-turn-helix DNA-binding</fullName>
    </recommendedName>
</protein>
<dbReference type="RefSeq" id="WP_142978968.1">
    <property type="nucleotide sequence ID" value="NZ_RKLU01000002.1"/>
</dbReference>
<evidence type="ECO:0000256" key="1">
    <source>
        <dbReference type="SAM" id="MobiDB-lite"/>
    </source>
</evidence>
<name>A0A8J8PCY1_9EURY</name>
<evidence type="ECO:0000313" key="2">
    <source>
        <dbReference type="EMBL" id="TQQ82703.1"/>
    </source>
</evidence>
<dbReference type="Proteomes" id="UP000705823">
    <property type="component" value="Unassembled WGS sequence"/>
</dbReference>
<sequence>MSDDDSASLSSAQEAIIQVASENPKLTNAEIAEETGNRLTLVRDTIAAHGDQIETRDVPSEGSKPIDSASFNETESAVLEAALRNPEATNAEIATSVGTHVGLVRDIRAEYEDVATLPDAEASSSDASAGGMEFDTELLSAAQEEILRVARENPESTNAEIAEETDSRLTLVRDTIANHGDSISTGSGRSGGTKPIDSASFNETEAAVLEAALRNPNATNAAIAEHAGTHVGLVRDIRDQYEDIATLPDDDSTAAADESAADAPDVDTEGLSAAQQAILETAAAHPALTNAEIAEETGNRLPLVRDTLAEHYDPDTASSEAASGDSSSTASATDIQHKIINLAEENPELTNSEIADEIGARLTLVRDTLRNREVATAS</sequence>
<gene>
    <name evidence="2" type="ORF">EGH24_04455</name>
</gene>
<comment type="caution">
    <text evidence="2">The sequence shown here is derived from an EMBL/GenBank/DDBJ whole genome shotgun (WGS) entry which is preliminary data.</text>
</comment>
<keyword evidence="3" id="KW-1185">Reference proteome</keyword>
<dbReference type="OrthoDB" id="342312at2157"/>
<dbReference type="EMBL" id="RKLU01000002">
    <property type="protein sequence ID" value="TQQ82703.1"/>
    <property type="molecule type" value="Genomic_DNA"/>
</dbReference>
<feature type="region of interest" description="Disordered" evidence="1">
    <location>
        <begin position="248"/>
        <end position="270"/>
    </location>
</feature>
<evidence type="ECO:0000313" key="3">
    <source>
        <dbReference type="Proteomes" id="UP000705823"/>
    </source>
</evidence>
<organism evidence="2 3">
    <name type="scientific">Halonotius terrestris</name>
    <dbReference type="NCBI Taxonomy" id="2487750"/>
    <lineage>
        <taxon>Archaea</taxon>
        <taxon>Methanobacteriati</taxon>
        <taxon>Methanobacteriota</taxon>
        <taxon>Stenosarchaea group</taxon>
        <taxon>Halobacteria</taxon>
        <taxon>Halobacteriales</taxon>
        <taxon>Haloferacaceae</taxon>
        <taxon>Halonotius</taxon>
    </lineage>
</organism>
<feature type="region of interest" description="Disordered" evidence="1">
    <location>
        <begin position="179"/>
        <end position="198"/>
    </location>
</feature>
<proteinExistence type="predicted"/>
<dbReference type="AlphaFoldDB" id="A0A8J8PCY1"/>
<evidence type="ECO:0008006" key="4">
    <source>
        <dbReference type="Google" id="ProtNLM"/>
    </source>
</evidence>
<feature type="compositionally biased region" description="Low complexity" evidence="1">
    <location>
        <begin position="253"/>
        <end position="263"/>
    </location>
</feature>
<accession>A0A8J8PCY1</accession>